<evidence type="ECO:0000313" key="2">
    <source>
        <dbReference type="EMBL" id="KAF0037478.1"/>
    </source>
</evidence>
<feature type="region of interest" description="Disordered" evidence="1">
    <location>
        <begin position="1"/>
        <end position="21"/>
    </location>
</feature>
<proteinExistence type="predicted"/>
<evidence type="ECO:0000256" key="1">
    <source>
        <dbReference type="SAM" id="MobiDB-lite"/>
    </source>
</evidence>
<dbReference type="Proteomes" id="UP000438429">
    <property type="component" value="Unassembled WGS sequence"/>
</dbReference>
<name>A0A6A4SZL3_SCOMX</name>
<protein>
    <submittedName>
        <fullName evidence="2">Uncharacterized protein</fullName>
    </submittedName>
</protein>
<accession>A0A6A4SZL3</accession>
<reference evidence="2 3" key="1">
    <citation type="submission" date="2019-06" db="EMBL/GenBank/DDBJ databases">
        <title>Draft genomes of female and male turbot (Scophthalmus maximus).</title>
        <authorList>
            <person name="Xu H."/>
            <person name="Xu X.-W."/>
            <person name="Shao C."/>
            <person name="Chen S."/>
        </authorList>
    </citation>
    <scope>NUCLEOTIDE SEQUENCE [LARGE SCALE GENOMIC DNA]</scope>
    <source>
        <strain evidence="2">Ysfricsl-2016a</strain>
        <tissue evidence="2">Blood</tissue>
    </source>
</reference>
<evidence type="ECO:0000313" key="3">
    <source>
        <dbReference type="Proteomes" id="UP000438429"/>
    </source>
</evidence>
<gene>
    <name evidence="2" type="ORF">F2P81_010352</name>
</gene>
<dbReference type="EMBL" id="VEVO01000009">
    <property type="protein sequence ID" value="KAF0037478.1"/>
    <property type="molecule type" value="Genomic_DNA"/>
</dbReference>
<sequence length="173" mass="19600">MTGPLPADPGTHTGDERARDREEYKRANIEHRSISQLLKFTFLRPTVNVMNQITVFKVTLDSSYFSRQVVHRNSIPCEKAITGKKETLTRARAETAHRLRHSVSVRLVLLHVRPVCVRAVTSVWPEFEGLCDNAFDDSITMHFSCKNTQDTQPVCGSICSGSQQRNSFQRLAN</sequence>
<dbReference type="AlphaFoldDB" id="A0A6A4SZL3"/>
<comment type="caution">
    <text evidence="2">The sequence shown here is derived from an EMBL/GenBank/DDBJ whole genome shotgun (WGS) entry which is preliminary data.</text>
</comment>
<organism evidence="2 3">
    <name type="scientific">Scophthalmus maximus</name>
    <name type="common">Turbot</name>
    <name type="synonym">Psetta maxima</name>
    <dbReference type="NCBI Taxonomy" id="52904"/>
    <lineage>
        <taxon>Eukaryota</taxon>
        <taxon>Metazoa</taxon>
        <taxon>Chordata</taxon>
        <taxon>Craniata</taxon>
        <taxon>Vertebrata</taxon>
        <taxon>Euteleostomi</taxon>
        <taxon>Actinopterygii</taxon>
        <taxon>Neopterygii</taxon>
        <taxon>Teleostei</taxon>
        <taxon>Neoteleostei</taxon>
        <taxon>Acanthomorphata</taxon>
        <taxon>Carangaria</taxon>
        <taxon>Pleuronectiformes</taxon>
        <taxon>Pleuronectoidei</taxon>
        <taxon>Scophthalmidae</taxon>
        <taxon>Scophthalmus</taxon>
    </lineage>
</organism>